<name>A0A8B8AKT3_CRAVI</name>
<keyword evidence="2" id="KW-0732">Signal</keyword>
<protein>
    <submittedName>
        <fullName evidence="5">Uncharacterized protein LOC111103060</fullName>
    </submittedName>
</protein>
<feature type="compositionally biased region" description="Basic and acidic residues" evidence="1">
    <location>
        <begin position="74"/>
        <end position="84"/>
    </location>
</feature>
<evidence type="ECO:0000313" key="5">
    <source>
        <dbReference type="RefSeq" id="XP_022291766.1"/>
    </source>
</evidence>
<feature type="chain" id="PRO_5034034750" evidence="2">
    <location>
        <begin position="21"/>
        <end position="411"/>
    </location>
</feature>
<sequence>MIAYVLTAVGVLYLVRLYFAPEPKPIAGVYKQRGPRYNVKYCFFRLILWLRQRKNKQLESTTGQDAGYGVRSRGSPEEMDKAQDLPNIKDHPKAVDAVYFNAGNKDGYFFVAATARRQNNRVQTLLYLRTPDLGILQGSFMSESTNLEGSDPKSFAAGGLKMIPLEAMKEWKLTFKGKMLIVRTGQEVDVNFDLLWTAFTPYFDFDTDMSPVTMADAICRETWSRSYFDDLQRAHQTHYEQFGEITGRVNIEGHGNIDLNVSGVRDHSYGNIRDWKDLYRYAIQYCTLEDKTAVCLGLISMPRSLSRLLMGYVFHPDGQLDTVTWSSFELAELGEDGVPPKEFKAKFTAGGKMYNMKCTVVDYARFFIGDGKDARIFERFCDFEINGKKGWGISEWDYRNSKKFFADGENI</sequence>
<dbReference type="PANTHER" id="PTHR34717:SF1">
    <property type="entry name" value="EG:BACR7A4.20 PROTEIN"/>
    <property type="match status" value="1"/>
</dbReference>
<accession>A0A8B8AKT3</accession>
<dbReference type="RefSeq" id="XP_022291766.1">
    <property type="nucleotide sequence ID" value="XM_022436058.1"/>
</dbReference>
<feature type="signal peptide" evidence="2">
    <location>
        <begin position="1"/>
        <end position="20"/>
    </location>
</feature>
<dbReference type="PANTHER" id="PTHR34717">
    <property type="entry name" value="EG:BACR7A4.20 PROTEIN"/>
    <property type="match status" value="1"/>
</dbReference>
<gene>
    <name evidence="5" type="primary">LOC111103060</name>
</gene>
<organism evidence="4 5">
    <name type="scientific">Crassostrea virginica</name>
    <name type="common">Eastern oyster</name>
    <dbReference type="NCBI Taxonomy" id="6565"/>
    <lineage>
        <taxon>Eukaryota</taxon>
        <taxon>Metazoa</taxon>
        <taxon>Spiralia</taxon>
        <taxon>Lophotrochozoa</taxon>
        <taxon>Mollusca</taxon>
        <taxon>Bivalvia</taxon>
        <taxon>Autobranchia</taxon>
        <taxon>Pteriomorphia</taxon>
        <taxon>Ostreida</taxon>
        <taxon>Ostreoidea</taxon>
        <taxon>Ostreidae</taxon>
        <taxon>Crassostrea</taxon>
    </lineage>
</organism>
<dbReference type="AlphaFoldDB" id="A0A8B8AKT3"/>
<dbReference type="OrthoDB" id="5798273at2759"/>
<evidence type="ECO:0000259" key="3">
    <source>
        <dbReference type="Pfam" id="PF23212"/>
    </source>
</evidence>
<dbReference type="KEGG" id="cvn:111103060"/>
<reference evidence="5" key="1">
    <citation type="submission" date="2025-08" db="UniProtKB">
        <authorList>
            <consortium name="RefSeq"/>
        </authorList>
    </citation>
    <scope>IDENTIFICATION</scope>
    <source>
        <tissue evidence="5">Whole sample</tissue>
    </source>
</reference>
<feature type="domain" description="DUF7064" evidence="3">
    <location>
        <begin position="275"/>
        <end position="396"/>
    </location>
</feature>
<keyword evidence="4" id="KW-1185">Reference proteome</keyword>
<dbReference type="GeneID" id="111103060"/>
<dbReference type="Pfam" id="PF23212">
    <property type="entry name" value="DUF7064"/>
    <property type="match status" value="1"/>
</dbReference>
<evidence type="ECO:0000256" key="2">
    <source>
        <dbReference type="SAM" id="SignalP"/>
    </source>
</evidence>
<dbReference type="Proteomes" id="UP000694844">
    <property type="component" value="Chromosome 7"/>
</dbReference>
<proteinExistence type="predicted"/>
<feature type="region of interest" description="Disordered" evidence="1">
    <location>
        <begin position="60"/>
        <end position="84"/>
    </location>
</feature>
<evidence type="ECO:0000313" key="4">
    <source>
        <dbReference type="Proteomes" id="UP000694844"/>
    </source>
</evidence>
<evidence type="ECO:0000256" key="1">
    <source>
        <dbReference type="SAM" id="MobiDB-lite"/>
    </source>
</evidence>
<dbReference type="InterPro" id="IPR055492">
    <property type="entry name" value="DUF7064"/>
</dbReference>